<accession>A0A133PSV1</accession>
<dbReference type="AlphaFoldDB" id="A0A133PSV1"/>
<keyword evidence="2" id="KW-0732">Signal</keyword>
<name>A0A133PSV1_9BACT</name>
<keyword evidence="1" id="KW-0175">Coiled coil</keyword>
<keyword evidence="4" id="KW-1185">Reference proteome</keyword>
<dbReference type="EMBL" id="LRQG01000263">
    <property type="protein sequence ID" value="KXA31944.1"/>
    <property type="molecule type" value="Genomic_DNA"/>
</dbReference>
<reference evidence="4" key="1">
    <citation type="submission" date="2016-01" db="EMBL/GenBank/DDBJ databases">
        <authorList>
            <person name="Mitreva M."/>
            <person name="Pepin K.H."/>
            <person name="Mihindukulasuriya K.A."/>
            <person name="Fulton R."/>
            <person name="Fronick C."/>
            <person name="O'Laughlin M."/>
            <person name="Miner T."/>
            <person name="Herter B."/>
            <person name="Rosa B.A."/>
            <person name="Cordes M."/>
            <person name="Tomlinson C."/>
            <person name="Wollam A."/>
            <person name="Palsikar V.B."/>
            <person name="Mardis E.R."/>
            <person name="Wilson R.K."/>
        </authorList>
    </citation>
    <scope>NUCLEOTIDE SEQUENCE [LARGE SCALE GENOMIC DNA]</scope>
    <source>
        <strain evidence="4">MJR7716</strain>
    </source>
</reference>
<gene>
    <name evidence="3" type="ORF">HMPREF3226_02795</name>
</gene>
<organism evidence="3 4">
    <name type="scientific">Prevotella corporis</name>
    <dbReference type="NCBI Taxonomy" id="28128"/>
    <lineage>
        <taxon>Bacteria</taxon>
        <taxon>Pseudomonadati</taxon>
        <taxon>Bacteroidota</taxon>
        <taxon>Bacteroidia</taxon>
        <taxon>Bacteroidales</taxon>
        <taxon>Prevotellaceae</taxon>
        <taxon>Prevotella</taxon>
    </lineage>
</organism>
<feature type="coiled-coil region" evidence="1">
    <location>
        <begin position="177"/>
        <end position="204"/>
    </location>
</feature>
<comment type="caution">
    <text evidence="3">The sequence shown here is derived from an EMBL/GenBank/DDBJ whole genome shotgun (WGS) entry which is preliminary data.</text>
</comment>
<dbReference type="STRING" id="28128.HMPREF3226_02795"/>
<proteinExistence type="predicted"/>
<dbReference type="RefSeq" id="WP_060941443.1">
    <property type="nucleotide sequence ID" value="NZ_JAIHUT010000009.1"/>
</dbReference>
<feature type="chain" id="PRO_5007458466" evidence="2">
    <location>
        <begin position="23"/>
        <end position="226"/>
    </location>
</feature>
<dbReference type="Proteomes" id="UP000070533">
    <property type="component" value="Unassembled WGS sequence"/>
</dbReference>
<evidence type="ECO:0000256" key="2">
    <source>
        <dbReference type="SAM" id="SignalP"/>
    </source>
</evidence>
<evidence type="ECO:0000313" key="4">
    <source>
        <dbReference type="Proteomes" id="UP000070533"/>
    </source>
</evidence>
<feature type="signal peptide" evidence="2">
    <location>
        <begin position="1"/>
        <end position="22"/>
    </location>
</feature>
<dbReference type="PATRIC" id="fig|28128.5.peg.2880"/>
<sequence>MMKKLTLCLMAAGLMAVGTASAQNGNTGKDRQNTCTTKQCVHGQVKKTTPADLTKHMKEVLNLSDQQEEKVLNLNKKYEEVACSPQSFGHCRPTMTQTKDKACEEKCGKGEEKCCKAGQKCTKNCCKKGGKCANDCKKKECKKATCESMNACKKDMNTCKKDMNTCKKDMNTCKKDMEVCKKQMEICKAQHEAYENELKQILDAQQFEKYKVESCGKGKRCCKARK</sequence>
<evidence type="ECO:0000256" key="1">
    <source>
        <dbReference type="SAM" id="Coils"/>
    </source>
</evidence>
<evidence type="ECO:0000313" key="3">
    <source>
        <dbReference type="EMBL" id="KXA31944.1"/>
    </source>
</evidence>
<protein>
    <submittedName>
        <fullName evidence="3">Uncharacterized protein</fullName>
    </submittedName>
</protein>